<organism evidence="1 2">
    <name type="scientific">Candidatus Bealeia paramacronuclearis</name>
    <dbReference type="NCBI Taxonomy" id="1921001"/>
    <lineage>
        <taxon>Bacteria</taxon>
        <taxon>Pseudomonadati</taxon>
        <taxon>Pseudomonadota</taxon>
        <taxon>Alphaproteobacteria</taxon>
        <taxon>Holosporales</taxon>
        <taxon>Holosporaceae</taxon>
        <taxon>Candidatus Bealeia</taxon>
    </lineage>
</organism>
<proteinExistence type="predicted"/>
<dbReference type="Proteomes" id="UP001330434">
    <property type="component" value="Chromosome"/>
</dbReference>
<reference evidence="1 2" key="1">
    <citation type="journal article" date="2024" name="Environ. Microbiol.">
        <title>Novel evolutionary insights on the interactions of the Holosporales (Alphaproteobacteria) with eukaryotic hosts from comparative genomics.</title>
        <authorList>
            <person name="Giovannini M."/>
            <person name="Petroni G."/>
            <person name="Castelli M."/>
        </authorList>
    </citation>
    <scope>NUCLEOTIDE SEQUENCE [LARGE SCALE GENOMIC DNA]</scope>
    <source>
        <strain evidence="1 2">US_Bl 15I1</strain>
    </source>
</reference>
<sequence>MRKIGLALLLTLGCVGKSYGTCVINQSGSSQSISYAITWDPSCGLLNVPKTSVEYMDQSHIAIPLITAAKENHCNGKISIEGNTSSLDFTTCHIKSTYQEISNYTFYIVDAGCEIVESDECNSGSYSKNPPPSRLK</sequence>
<evidence type="ECO:0000313" key="2">
    <source>
        <dbReference type="Proteomes" id="UP001330434"/>
    </source>
</evidence>
<name>A0ABZ2C6H9_9PROT</name>
<keyword evidence="2" id="KW-1185">Reference proteome</keyword>
<evidence type="ECO:0000313" key="1">
    <source>
        <dbReference type="EMBL" id="WVX67228.1"/>
    </source>
</evidence>
<dbReference type="RefSeq" id="WP_331256006.1">
    <property type="nucleotide sequence ID" value="NZ_CP133270.1"/>
</dbReference>
<dbReference type="EMBL" id="CP133270">
    <property type="protein sequence ID" value="WVX67228.1"/>
    <property type="molecule type" value="Genomic_DNA"/>
</dbReference>
<protein>
    <submittedName>
        <fullName evidence="1">Uncharacterized protein</fullName>
    </submittedName>
</protein>
<gene>
    <name evidence="1" type="ORF">Bealeia1_01426</name>
</gene>
<accession>A0ABZ2C6H9</accession>